<keyword evidence="7 9" id="KW-1015">Disulfide bond</keyword>
<dbReference type="InterPro" id="IPR024731">
    <property type="entry name" value="NELL2-like_EGF"/>
</dbReference>
<dbReference type="FunFam" id="2.10.25.10:FF:000038">
    <property type="entry name" value="Fibrillin 2"/>
    <property type="match status" value="1"/>
</dbReference>
<keyword evidence="8" id="KW-0325">Glycoprotein</keyword>
<dbReference type="PROSITE" id="PS50026">
    <property type="entry name" value="EGF_3"/>
    <property type="match status" value="5"/>
</dbReference>
<dbReference type="InterPro" id="IPR000152">
    <property type="entry name" value="EGF-type_Asp/Asn_hydroxyl_site"/>
</dbReference>
<dbReference type="InterPro" id="IPR000742">
    <property type="entry name" value="EGF"/>
</dbReference>
<dbReference type="PANTHER" id="PTHR24046">
    <property type="entry name" value="SIGNAL PEPTIDE, CUB AND EGF-LIKE DOMAIN-CONTAINING"/>
    <property type="match status" value="1"/>
</dbReference>
<keyword evidence="12" id="KW-1185">Reference proteome</keyword>
<sequence>MILNITVLSITGSVFGFRDDFVELDLQYGIVKGYSPYISFMHTPVPAIDRSCSGKAVIKINFSGPYKGVKFLLDYGDSPRLWTMDISDSETGDGFGGDNGTTSNMAEAHIHNRQLRIYGNSLPGYVDASTNGGHLMKVVDNFVKKGSKVTIDISDERIQWTNGKRVEYYESPYLYTLNGQEPAFGRLDYDLYAGFNRVVSGNHRVGSGLCRVSISLYEQGKDCEKGTHNCHKDATCINTRRSFRCRCKPGFTGNGKSCQDKDECSNENGGCVHTCINSPGNYTCQCFPGFYLAPDGHGCLDKNECLDRRGGCEHQCINTLGSYECRCNSGYSLQSNGRNCQVGTWCKTNLGCEHFCSSQRDGACSCLYGYTLVNGRQCLQTCKHGNGGCQHKCLDTPQGPVCSCADQYKLKDDKKTCRPSCGVKNGGCERKCTDLTEGPVCSCPRGYRLHQDGRSCLDIDECRGGNGGCSHKCVNTRGSYECTCPKGFKVDHDQRSCKDINECSVNGTCDHICVNKPGSHHCECRKGYQLYGGSHCSDVNECSNNNGGCEKNCENFDGGYTCTCGKGYKLHPNNKDCIESTRCIDIKTPAKADMSSTILSGGNRQVIIECKDPRARFTSGHVGRAVYECGPSTDYLWTFEKENKSLATCSGYYRFYVSNINTSIC</sequence>
<dbReference type="PROSITE" id="PS01187">
    <property type="entry name" value="EGF_CA"/>
    <property type="match status" value="3"/>
</dbReference>
<evidence type="ECO:0000256" key="5">
    <source>
        <dbReference type="ARBA" id="ARBA00022737"/>
    </source>
</evidence>
<dbReference type="Pfam" id="PF07645">
    <property type="entry name" value="EGF_CA"/>
    <property type="match status" value="1"/>
</dbReference>
<feature type="domain" description="EGF-like" evidence="10">
    <location>
        <begin position="301"/>
        <end position="341"/>
    </location>
</feature>
<dbReference type="InterPro" id="IPR001881">
    <property type="entry name" value="EGF-like_Ca-bd_dom"/>
</dbReference>
<keyword evidence="2" id="KW-0964">Secreted</keyword>
<evidence type="ECO:0000256" key="9">
    <source>
        <dbReference type="PROSITE-ProRule" id="PRU00076"/>
    </source>
</evidence>
<evidence type="ECO:0000313" key="11">
    <source>
        <dbReference type="EMBL" id="KAK6191569.1"/>
    </source>
</evidence>
<feature type="domain" description="EGF-like" evidence="10">
    <location>
        <begin position="499"/>
        <end position="537"/>
    </location>
</feature>
<proteinExistence type="predicted"/>
<feature type="domain" description="EGF-like" evidence="10">
    <location>
        <begin position="458"/>
        <end position="494"/>
    </location>
</feature>
<dbReference type="PROSITE" id="PS00010">
    <property type="entry name" value="ASX_HYDROXYL"/>
    <property type="match status" value="4"/>
</dbReference>
<evidence type="ECO:0000256" key="1">
    <source>
        <dbReference type="ARBA" id="ARBA00004613"/>
    </source>
</evidence>
<dbReference type="GO" id="GO:0007165">
    <property type="term" value="P:signal transduction"/>
    <property type="evidence" value="ECO:0007669"/>
    <property type="project" value="TreeGrafter"/>
</dbReference>
<dbReference type="Pfam" id="PF12947">
    <property type="entry name" value="EGF_3"/>
    <property type="match status" value="1"/>
</dbReference>
<evidence type="ECO:0000259" key="10">
    <source>
        <dbReference type="PROSITE" id="PS50026"/>
    </source>
</evidence>
<dbReference type="Pfam" id="PF12662">
    <property type="entry name" value="cEGF"/>
    <property type="match status" value="2"/>
</dbReference>
<evidence type="ECO:0000256" key="2">
    <source>
        <dbReference type="ARBA" id="ARBA00022525"/>
    </source>
</evidence>
<dbReference type="Pfam" id="PF14670">
    <property type="entry name" value="FXa_inhibition"/>
    <property type="match status" value="3"/>
</dbReference>
<dbReference type="PANTHER" id="PTHR24046:SF7">
    <property type="entry name" value="CUB DOMAIN-CONTAINING PROTEIN"/>
    <property type="match status" value="1"/>
</dbReference>
<dbReference type="InterPro" id="IPR049883">
    <property type="entry name" value="NOTCH1_EGF-like"/>
</dbReference>
<feature type="disulfide bond" evidence="9">
    <location>
        <begin position="503"/>
        <end position="513"/>
    </location>
</feature>
<dbReference type="PROSITE" id="PS01186">
    <property type="entry name" value="EGF_2"/>
    <property type="match status" value="5"/>
</dbReference>
<accession>A0AAN8Q0N6</accession>
<reference evidence="11 12" key="1">
    <citation type="submission" date="2024-01" db="EMBL/GenBank/DDBJ databases">
        <title>The genome of the rayed Mediterranean limpet Patella caerulea (Linnaeus, 1758).</title>
        <authorList>
            <person name="Anh-Thu Weber A."/>
            <person name="Halstead-Nussloch G."/>
        </authorList>
    </citation>
    <scope>NUCLEOTIDE SEQUENCE [LARGE SCALE GENOMIC DNA]</scope>
    <source>
        <strain evidence="11">AATW-2023a</strain>
        <tissue evidence="11">Whole specimen</tissue>
    </source>
</reference>
<name>A0AAN8Q0N6_PATCE</name>
<feature type="domain" description="EGF-like" evidence="10">
    <location>
        <begin position="219"/>
        <end position="259"/>
    </location>
</feature>
<dbReference type="SMART" id="SM00181">
    <property type="entry name" value="EGF"/>
    <property type="match status" value="9"/>
</dbReference>
<evidence type="ECO:0000256" key="6">
    <source>
        <dbReference type="ARBA" id="ARBA00022837"/>
    </source>
</evidence>
<keyword evidence="4" id="KW-0732">Signal</keyword>
<feature type="domain" description="EGF-like" evidence="10">
    <location>
        <begin position="260"/>
        <end position="300"/>
    </location>
</feature>
<gene>
    <name evidence="11" type="ORF">SNE40_003223</name>
</gene>
<organism evidence="11 12">
    <name type="scientific">Patella caerulea</name>
    <name type="common">Rayed Mediterranean limpet</name>
    <dbReference type="NCBI Taxonomy" id="87958"/>
    <lineage>
        <taxon>Eukaryota</taxon>
        <taxon>Metazoa</taxon>
        <taxon>Spiralia</taxon>
        <taxon>Lophotrochozoa</taxon>
        <taxon>Mollusca</taxon>
        <taxon>Gastropoda</taxon>
        <taxon>Patellogastropoda</taxon>
        <taxon>Patelloidea</taxon>
        <taxon>Patellidae</taxon>
        <taxon>Patella</taxon>
    </lineage>
</organism>
<evidence type="ECO:0000256" key="3">
    <source>
        <dbReference type="ARBA" id="ARBA00022536"/>
    </source>
</evidence>
<evidence type="ECO:0000256" key="4">
    <source>
        <dbReference type="ARBA" id="ARBA00022729"/>
    </source>
</evidence>
<dbReference type="InterPro" id="IPR018097">
    <property type="entry name" value="EGF_Ca-bd_CS"/>
</dbReference>
<dbReference type="GO" id="GO:0005509">
    <property type="term" value="F:calcium ion binding"/>
    <property type="evidence" value="ECO:0007669"/>
    <property type="project" value="InterPro"/>
</dbReference>
<dbReference type="SMART" id="SM00179">
    <property type="entry name" value="EGF_CA"/>
    <property type="match status" value="7"/>
</dbReference>
<keyword evidence="3 9" id="KW-0245">EGF-like domain</keyword>
<dbReference type="CDD" id="cd00054">
    <property type="entry name" value="EGF_CA"/>
    <property type="match status" value="3"/>
</dbReference>
<dbReference type="InterPro" id="IPR052071">
    <property type="entry name" value="SCUB_EGF-like_domain"/>
</dbReference>
<dbReference type="Gene3D" id="2.10.25.10">
    <property type="entry name" value="Laminin"/>
    <property type="match status" value="8"/>
</dbReference>
<dbReference type="Proteomes" id="UP001347796">
    <property type="component" value="Unassembled WGS sequence"/>
</dbReference>
<dbReference type="InterPro" id="IPR026823">
    <property type="entry name" value="cEGF"/>
</dbReference>
<dbReference type="FunFam" id="2.10.25.10:FF:000240">
    <property type="entry name" value="Vitamin K-dependent protein S"/>
    <property type="match status" value="3"/>
</dbReference>
<evidence type="ECO:0000256" key="8">
    <source>
        <dbReference type="ARBA" id="ARBA00023180"/>
    </source>
</evidence>
<comment type="caution">
    <text evidence="11">The sequence shown here is derived from an EMBL/GenBank/DDBJ whole genome shotgun (WGS) entry which is preliminary data.</text>
</comment>
<evidence type="ECO:0000313" key="12">
    <source>
        <dbReference type="Proteomes" id="UP001347796"/>
    </source>
</evidence>
<evidence type="ECO:0000256" key="7">
    <source>
        <dbReference type="ARBA" id="ARBA00023157"/>
    </source>
</evidence>
<dbReference type="InterPro" id="IPR009030">
    <property type="entry name" value="Growth_fac_rcpt_cys_sf"/>
</dbReference>
<dbReference type="FunFam" id="2.10.25.10:FF:000037">
    <property type="entry name" value="Signal peptide, CUB domain and EGF-like domain-containing 2"/>
    <property type="match status" value="1"/>
</dbReference>
<dbReference type="EMBL" id="JAZGQO010000002">
    <property type="protein sequence ID" value="KAK6191569.1"/>
    <property type="molecule type" value="Genomic_DNA"/>
</dbReference>
<dbReference type="GO" id="GO:0009986">
    <property type="term" value="C:cell surface"/>
    <property type="evidence" value="ECO:0007669"/>
    <property type="project" value="TreeGrafter"/>
</dbReference>
<protein>
    <recommendedName>
        <fullName evidence="10">EGF-like domain-containing protein</fullName>
    </recommendedName>
</protein>
<dbReference type="FunFam" id="2.10.25.10:FF:000008">
    <property type="entry name" value="Signal peptide, CUB domain, EGF-like 2"/>
    <property type="match status" value="1"/>
</dbReference>
<dbReference type="SUPFAM" id="SSF57184">
    <property type="entry name" value="Growth factor receptor domain"/>
    <property type="match status" value="3"/>
</dbReference>
<comment type="subcellular location">
    <subcellularLocation>
        <location evidence="1">Secreted</location>
    </subcellularLocation>
</comment>
<comment type="caution">
    <text evidence="9">Lacks conserved residue(s) required for the propagation of feature annotation.</text>
</comment>
<keyword evidence="5" id="KW-0677">Repeat</keyword>
<dbReference type="AlphaFoldDB" id="A0AAN8Q0N6"/>
<dbReference type="GO" id="GO:0005615">
    <property type="term" value="C:extracellular space"/>
    <property type="evidence" value="ECO:0007669"/>
    <property type="project" value="TreeGrafter"/>
</dbReference>
<keyword evidence="6" id="KW-0106">Calcium</keyword>